<feature type="region of interest" description="Disordered" evidence="1">
    <location>
        <begin position="445"/>
        <end position="488"/>
    </location>
</feature>
<gene>
    <name evidence="3" type="primary">Necator_chrV.g20466</name>
    <name evidence="3" type="ORF">RB195_015673</name>
</gene>
<name>A0ABR1E5X0_NECAM</name>
<evidence type="ECO:0000313" key="4">
    <source>
        <dbReference type="Proteomes" id="UP001303046"/>
    </source>
</evidence>
<keyword evidence="4" id="KW-1185">Reference proteome</keyword>
<evidence type="ECO:0000313" key="3">
    <source>
        <dbReference type="EMBL" id="KAK6757990.1"/>
    </source>
</evidence>
<evidence type="ECO:0000256" key="2">
    <source>
        <dbReference type="SAM" id="Phobius"/>
    </source>
</evidence>
<organism evidence="3 4">
    <name type="scientific">Necator americanus</name>
    <name type="common">Human hookworm</name>
    <dbReference type="NCBI Taxonomy" id="51031"/>
    <lineage>
        <taxon>Eukaryota</taxon>
        <taxon>Metazoa</taxon>
        <taxon>Ecdysozoa</taxon>
        <taxon>Nematoda</taxon>
        <taxon>Chromadorea</taxon>
        <taxon>Rhabditida</taxon>
        <taxon>Rhabditina</taxon>
        <taxon>Rhabditomorpha</taxon>
        <taxon>Strongyloidea</taxon>
        <taxon>Ancylostomatidae</taxon>
        <taxon>Bunostominae</taxon>
        <taxon>Necator</taxon>
    </lineage>
</organism>
<evidence type="ECO:0000256" key="1">
    <source>
        <dbReference type="SAM" id="MobiDB-lite"/>
    </source>
</evidence>
<feature type="transmembrane region" description="Helical" evidence="2">
    <location>
        <begin position="91"/>
        <end position="115"/>
    </location>
</feature>
<proteinExistence type="predicted"/>
<protein>
    <submittedName>
        <fullName evidence="3">Uncharacterized protein</fullName>
    </submittedName>
</protein>
<comment type="caution">
    <text evidence="3">The sequence shown here is derived from an EMBL/GenBank/DDBJ whole genome shotgun (WGS) entry which is preliminary data.</text>
</comment>
<dbReference type="Proteomes" id="UP001303046">
    <property type="component" value="Unassembled WGS sequence"/>
</dbReference>
<feature type="region of interest" description="Disordered" evidence="1">
    <location>
        <begin position="1"/>
        <end position="78"/>
    </location>
</feature>
<keyword evidence="2" id="KW-0472">Membrane</keyword>
<reference evidence="3 4" key="1">
    <citation type="submission" date="2023-08" db="EMBL/GenBank/DDBJ databases">
        <title>A Necator americanus chromosomal reference genome.</title>
        <authorList>
            <person name="Ilik V."/>
            <person name="Petrzelkova K.J."/>
            <person name="Pardy F."/>
            <person name="Fuh T."/>
            <person name="Niatou-Singa F.S."/>
            <person name="Gouil Q."/>
            <person name="Baker L."/>
            <person name="Ritchie M.E."/>
            <person name="Jex A.R."/>
            <person name="Gazzola D."/>
            <person name="Li H."/>
            <person name="Toshio Fujiwara R."/>
            <person name="Zhan B."/>
            <person name="Aroian R.V."/>
            <person name="Pafco B."/>
            <person name="Schwarz E.M."/>
        </authorList>
    </citation>
    <scope>NUCLEOTIDE SEQUENCE [LARGE SCALE GENOMIC DNA]</scope>
    <source>
        <strain evidence="3 4">Aroian</strain>
        <tissue evidence="3">Whole animal</tissue>
    </source>
</reference>
<dbReference type="EMBL" id="JAVFWL010000005">
    <property type="protein sequence ID" value="KAK6757990.1"/>
    <property type="molecule type" value="Genomic_DNA"/>
</dbReference>
<feature type="compositionally biased region" description="Polar residues" evidence="1">
    <location>
        <begin position="446"/>
        <end position="460"/>
    </location>
</feature>
<feature type="compositionally biased region" description="Polar residues" evidence="1">
    <location>
        <begin position="56"/>
        <end position="65"/>
    </location>
</feature>
<sequence length="518" mass="59212">MSRGSFLVNRPSRMERRKTRGGFAARSEPSKAATTAKAASGSFSRPESFSVPGKASHSSAMSRQSITRRHQRSLTSTEDAQRQWMMTLRPLLSMGLYFNIIIILCLLFFAIAVSMKSKHRTTFYKFREKPNVIRFKEIAVVTTSTQCNELARALIMDEFSTKLIAFAMMICLHVTEVHKTGFGGSSTIVTVDLNASKPCDVLDTFDLFDFPLFEGAKREYKVDRCTFKRLDGLPFHTIAAPGELLTAGALLNGVERKHFLRLKGFLENYQHKTYALSHSISEANRQFSPRLVFSNELDWMFDKNEDYRPLDEGEKYSIPMRLFDLITHENIINNSSPEGIINGTAFISQALYNLEFILREPCTEKSFLFKNYDLFVFPNMKERYSRGRKNFEQPFDDERLCMPAPFGEIISEAEFTSRRTRDEGPITRRILDMFEHIKAVYDKVRSTSTGGDTQQQNVSRTKTKSQEQRTRSDDNGFRTMRSKDIPPEDLGSWHASTFTIVNQKEKQAIVYVGALGSL</sequence>
<feature type="compositionally biased region" description="Basic and acidic residues" evidence="1">
    <location>
        <begin position="464"/>
        <end position="486"/>
    </location>
</feature>
<keyword evidence="2" id="KW-1133">Transmembrane helix</keyword>
<accession>A0ABR1E5X0</accession>
<keyword evidence="2" id="KW-0812">Transmembrane</keyword>
<feature type="compositionally biased region" description="Low complexity" evidence="1">
    <location>
        <begin position="30"/>
        <end position="40"/>
    </location>
</feature>